<dbReference type="SUPFAM" id="SSF53448">
    <property type="entry name" value="Nucleotide-diphospho-sugar transferases"/>
    <property type="match status" value="1"/>
</dbReference>
<keyword evidence="9" id="KW-0472">Membrane</keyword>
<evidence type="ECO:0000256" key="3">
    <source>
        <dbReference type="ARBA" id="ARBA00022676"/>
    </source>
</evidence>
<keyword evidence="7" id="KW-1133">Transmembrane helix</keyword>
<evidence type="ECO:0000256" key="9">
    <source>
        <dbReference type="ARBA" id="ARBA00023136"/>
    </source>
</evidence>
<evidence type="ECO:0000313" key="12">
    <source>
        <dbReference type="EMBL" id="CAF1487122.1"/>
    </source>
</evidence>
<keyword evidence="5" id="KW-0812">Transmembrane</keyword>
<sequence length="333" mass="39608">MTKIDLRKLNETYPEKTLGEPKFILSNDFLIKNQYLCHGGSVPPANEPRLLIFVKSAIQNRQARQAIRITWAKKDFLQKNSVRVAFVLGINKENFNIDQESKDFGDIIQIDKIDYYYYNSYKMVMMLRWVDKYCTSKSFNENLYNYVLFIDDDYYLDLNSLLTYLNKIDQDPQMTTEDRRTFITGYAYRESRPRRYLNDRWYISMDDYPYDRYPPYVTAGCFLMTRSNARLFHIASNYIRLFRFDDIYMGLLAYSMSIPIIPNNELFSSYSSSIVSFDNQTGGLFTKWKTFFSQQIDMRSSLRPICIHGYRGNDLIQIWNHLYSTNLTLSVLY</sequence>
<dbReference type="Proteomes" id="UP000663828">
    <property type="component" value="Unassembled WGS sequence"/>
</dbReference>
<dbReference type="GO" id="GO:0000139">
    <property type="term" value="C:Golgi membrane"/>
    <property type="evidence" value="ECO:0007669"/>
    <property type="project" value="UniProtKB-SubCell"/>
</dbReference>
<organism evidence="11 14">
    <name type="scientific">Adineta ricciae</name>
    <name type="common">Rotifer</name>
    <dbReference type="NCBI Taxonomy" id="249248"/>
    <lineage>
        <taxon>Eukaryota</taxon>
        <taxon>Metazoa</taxon>
        <taxon>Spiralia</taxon>
        <taxon>Gnathifera</taxon>
        <taxon>Rotifera</taxon>
        <taxon>Eurotatoria</taxon>
        <taxon>Bdelloidea</taxon>
        <taxon>Adinetida</taxon>
        <taxon>Adinetidae</taxon>
        <taxon>Adineta</taxon>
    </lineage>
</organism>
<proteinExistence type="inferred from homology"/>
<evidence type="ECO:0000256" key="6">
    <source>
        <dbReference type="ARBA" id="ARBA00022968"/>
    </source>
</evidence>
<comment type="subcellular location">
    <subcellularLocation>
        <location evidence="1 10">Golgi apparatus membrane</location>
        <topology evidence="1 10">Single-pass type II membrane protein</topology>
    </subcellularLocation>
</comment>
<dbReference type="PANTHER" id="PTHR11214">
    <property type="entry name" value="BETA-1,3-N-ACETYLGLUCOSAMINYLTRANSFERASE"/>
    <property type="match status" value="1"/>
</dbReference>
<dbReference type="GO" id="GO:0006493">
    <property type="term" value="P:protein O-linked glycosylation"/>
    <property type="evidence" value="ECO:0007669"/>
    <property type="project" value="TreeGrafter"/>
</dbReference>
<name>A0A815N9D8_ADIRI</name>
<dbReference type="GO" id="GO:0008194">
    <property type="term" value="F:UDP-glycosyltransferase activity"/>
    <property type="evidence" value="ECO:0007669"/>
    <property type="project" value="TreeGrafter"/>
</dbReference>
<evidence type="ECO:0000256" key="2">
    <source>
        <dbReference type="ARBA" id="ARBA00008661"/>
    </source>
</evidence>
<keyword evidence="6" id="KW-0735">Signal-anchor</keyword>
<evidence type="ECO:0000256" key="4">
    <source>
        <dbReference type="ARBA" id="ARBA00022679"/>
    </source>
</evidence>
<keyword evidence="8 10" id="KW-0333">Golgi apparatus</keyword>
<keyword evidence="13" id="KW-1185">Reference proteome</keyword>
<dbReference type="GO" id="GO:0016758">
    <property type="term" value="F:hexosyltransferase activity"/>
    <property type="evidence" value="ECO:0007669"/>
    <property type="project" value="InterPro"/>
</dbReference>
<keyword evidence="4" id="KW-0808">Transferase</keyword>
<dbReference type="EC" id="2.4.1.-" evidence="10"/>
<keyword evidence="3 10" id="KW-0328">Glycosyltransferase</keyword>
<evidence type="ECO:0000256" key="1">
    <source>
        <dbReference type="ARBA" id="ARBA00004323"/>
    </source>
</evidence>
<evidence type="ECO:0000256" key="10">
    <source>
        <dbReference type="RuleBase" id="RU363063"/>
    </source>
</evidence>
<comment type="similarity">
    <text evidence="2 10">Belongs to the glycosyltransferase 31 family.</text>
</comment>
<dbReference type="OrthoDB" id="5957813at2759"/>
<evidence type="ECO:0000313" key="14">
    <source>
        <dbReference type="Proteomes" id="UP000663852"/>
    </source>
</evidence>
<comment type="caution">
    <text evidence="11">The sequence shown here is derived from an EMBL/GenBank/DDBJ whole genome shotgun (WGS) entry which is preliminary data.</text>
</comment>
<dbReference type="PANTHER" id="PTHR11214:SF349">
    <property type="entry name" value="BETA-1,3-GALACTOSYLTRANSFERASE BRN"/>
    <property type="match status" value="1"/>
</dbReference>
<gene>
    <name evidence="11" type="ORF">EDS130_LOCUS38148</name>
    <name evidence="12" type="ORF">XAT740_LOCUS38871</name>
</gene>
<dbReference type="EMBL" id="CAJNOR010004247">
    <property type="protein sequence ID" value="CAF1487122.1"/>
    <property type="molecule type" value="Genomic_DNA"/>
</dbReference>
<dbReference type="Proteomes" id="UP000663852">
    <property type="component" value="Unassembled WGS sequence"/>
</dbReference>
<reference evidence="11" key="1">
    <citation type="submission" date="2021-02" db="EMBL/GenBank/DDBJ databases">
        <authorList>
            <person name="Nowell W R."/>
        </authorList>
    </citation>
    <scope>NUCLEOTIDE SEQUENCE</scope>
</reference>
<dbReference type="InterPro" id="IPR029044">
    <property type="entry name" value="Nucleotide-diphossugar_trans"/>
</dbReference>
<evidence type="ECO:0000256" key="7">
    <source>
        <dbReference type="ARBA" id="ARBA00022989"/>
    </source>
</evidence>
<protein>
    <recommendedName>
        <fullName evidence="10">Hexosyltransferase</fullName>
        <ecNumber evidence="10">2.4.1.-</ecNumber>
    </recommendedName>
</protein>
<evidence type="ECO:0000313" key="13">
    <source>
        <dbReference type="Proteomes" id="UP000663828"/>
    </source>
</evidence>
<evidence type="ECO:0000313" key="11">
    <source>
        <dbReference type="EMBL" id="CAF1430176.1"/>
    </source>
</evidence>
<evidence type="ECO:0000256" key="5">
    <source>
        <dbReference type="ARBA" id="ARBA00022692"/>
    </source>
</evidence>
<dbReference type="AlphaFoldDB" id="A0A815N9D8"/>
<dbReference type="Gene3D" id="3.90.550.50">
    <property type="match status" value="1"/>
</dbReference>
<evidence type="ECO:0000256" key="8">
    <source>
        <dbReference type="ARBA" id="ARBA00023034"/>
    </source>
</evidence>
<dbReference type="InterPro" id="IPR002659">
    <property type="entry name" value="Glyco_trans_31"/>
</dbReference>
<accession>A0A815N9D8</accession>
<dbReference type="Pfam" id="PF01762">
    <property type="entry name" value="Galactosyl_T"/>
    <property type="match status" value="1"/>
</dbReference>
<dbReference type="EMBL" id="CAJNOJ010000391">
    <property type="protein sequence ID" value="CAF1430176.1"/>
    <property type="molecule type" value="Genomic_DNA"/>
</dbReference>